<evidence type="ECO:0000259" key="2">
    <source>
        <dbReference type="Pfam" id="PF03732"/>
    </source>
</evidence>
<dbReference type="PANTHER" id="PTHR33223">
    <property type="entry name" value="CCHC-TYPE DOMAIN-CONTAINING PROTEIN"/>
    <property type="match status" value="1"/>
</dbReference>
<evidence type="ECO:0000256" key="1">
    <source>
        <dbReference type="SAM" id="MobiDB-lite"/>
    </source>
</evidence>
<comment type="caution">
    <text evidence="3">The sequence shown here is derived from an EMBL/GenBank/DDBJ whole genome shotgun (WGS) entry which is preliminary data.</text>
</comment>
<feature type="region of interest" description="Disordered" evidence="1">
    <location>
        <begin position="104"/>
        <end position="137"/>
    </location>
</feature>
<dbReference type="Proteomes" id="UP000257109">
    <property type="component" value="Unassembled WGS sequence"/>
</dbReference>
<dbReference type="OrthoDB" id="1729933at2759"/>
<dbReference type="InterPro" id="IPR005162">
    <property type="entry name" value="Retrotrans_gag_dom"/>
</dbReference>
<dbReference type="PANTHER" id="PTHR33223:SF10">
    <property type="entry name" value="AMINOTRANSFERASE-LIKE PLANT MOBILE DOMAIN-CONTAINING PROTEIN"/>
    <property type="match status" value="1"/>
</dbReference>
<keyword evidence="4" id="KW-1185">Reference proteome</keyword>
<accession>A0A371H3U7</accession>
<organism evidence="3 4">
    <name type="scientific">Mucuna pruriens</name>
    <name type="common">Velvet bean</name>
    <name type="synonym">Dolichos pruriens</name>
    <dbReference type="NCBI Taxonomy" id="157652"/>
    <lineage>
        <taxon>Eukaryota</taxon>
        <taxon>Viridiplantae</taxon>
        <taxon>Streptophyta</taxon>
        <taxon>Embryophyta</taxon>
        <taxon>Tracheophyta</taxon>
        <taxon>Spermatophyta</taxon>
        <taxon>Magnoliopsida</taxon>
        <taxon>eudicotyledons</taxon>
        <taxon>Gunneridae</taxon>
        <taxon>Pentapetalae</taxon>
        <taxon>rosids</taxon>
        <taxon>fabids</taxon>
        <taxon>Fabales</taxon>
        <taxon>Fabaceae</taxon>
        <taxon>Papilionoideae</taxon>
        <taxon>50 kb inversion clade</taxon>
        <taxon>NPAAA clade</taxon>
        <taxon>indigoferoid/millettioid clade</taxon>
        <taxon>Phaseoleae</taxon>
        <taxon>Mucuna</taxon>
    </lineage>
</organism>
<sequence length="137" mass="15980">MYISGGDDKLSYKLFPRTLRWVALQWMMNLPPRSIRVFNDLASLFLSQFAANKSKRLKVAELFDIRQADGESLKSYMAHFNDATVRPSSMEEIRVRAENHVEMEESCFDKRESKHFNKEGRPRSAKERPPLVDGRDL</sequence>
<dbReference type="EMBL" id="QJKJ01003639">
    <property type="protein sequence ID" value="RDX97494.1"/>
    <property type="molecule type" value="Genomic_DNA"/>
</dbReference>
<reference evidence="3" key="1">
    <citation type="submission" date="2018-05" db="EMBL/GenBank/DDBJ databases">
        <title>Draft genome of Mucuna pruriens seed.</title>
        <authorList>
            <person name="Nnadi N.E."/>
            <person name="Vos R."/>
            <person name="Hasami M.H."/>
            <person name="Devisetty U.K."/>
            <person name="Aguiy J.C."/>
        </authorList>
    </citation>
    <scope>NUCLEOTIDE SEQUENCE [LARGE SCALE GENOMIC DNA]</scope>
    <source>
        <strain evidence="3">JCA_2017</strain>
    </source>
</reference>
<dbReference type="Pfam" id="PF03732">
    <property type="entry name" value="Retrotrans_gag"/>
    <property type="match status" value="1"/>
</dbReference>
<name>A0A371H3U7_MUCPR</name>
<proteinExistence type="predicted"/>
<dbReference type="AlphaFoldDB" id="A0A371H3U7"/>
<evidence type="ECO:0000313" key="3">
    <source>
        <dbReference type="EMBL" id="RDX97494.1"/>
    </source>
</evidence>
<protein>
    <recommendedName>
        <fullName evidence="2">Retrotransposon gag domain-containing protein</fullName>
    </recommendedName>
</protein>
<gene>
    <name evidence="3" type="ORF">CR513_19732</name>
</gene>
<evidence type="ECO:0000313" key="4">
    <source>
        <dbReference type="Proteomes" id="UP000257109"/>
    </source>
</evidence>
<feature type="non-terminal residue" evidence="3">
    <location>
        <position position="1"/>
    </location>
</feature>
<feature type="domain" description="Retrotransposon gag" evidence="2">
    <location>
        <begin position="13"/>
        <end position="86"/>
    </location>
</feature>